<feature type="compositionally biased region" description="Gly residues" evidence="2">
    <location>
        <begin position="139"/>
        <end position="151"/>
    </location>
</feature>
<dbReference type="AlphaFoldDB" id="A0AAD3E3E0"/>
<evidence type="ECO:0000256" key="1">
    <source>
        <dbReference type="SAM" id="Coils"/>
    </source>
</evidence>
<feature type="coiled-coil region" evidence="1">
    <location>
        <begin position="190"/>
        <end position="217"/>
    </location>
</feature>
<dbReference type="EMBL" id="BMAR01000077">
    <property type="protein sequence ID" value="GFR52960.1"/>
    <property type="molecule type" value="Genomic_DNA"/>
</dbReference>
<protein>
    <submittedName>
        <fullName evidence="3">Uncharacterized protein</fullName>
    </submittedName>
</protein>
<name>A0AAD3E3E0_9CHLO</name>
<feature type="region of interest" description="Disordered" evidence="2">
    <location>
        <begin position="242"/>
        <end position="278"/>
    </location>
</feature>
<evidence type="ECO:0000256" key="2">
    <source>
        <dbReference type="SAM" id="MobiDB-lite"/>
    </source>
</evidence>
<keyword evidence="1" id="KW-0175">Coiled coil</keyword>
<sequence length="332" mass="35400">QQKQQPLRQQSRQLEAAGTRFRRLSTPHQQQLQQQHPQQQQLPYCNSPLYPPAAVSTSSSYLYGSRSAAMGPTHWCPVSVAAAGRRSDSTCTGHQAPHSSTGNSGFPSAARHSGGGGTTAPILRTHSALAHTRPRSGSGDDGNGSGSGSGVVGSRSNRTIGGGAGAHLQAPPATRCCWSSGHQHVQLAEKKTAEQLVRELRELLQQQQQQAPDQQQQQQQALLQHAFEDAVVAGAGAGVQGAVSPGAAAGQSQSQAKEEEAKEEQVPAGQQQRYPQQQVSSGDLVGALWRLVHAKDAEAVQFLLGVDPRSRENRGIAGTLQELRSWIYVNMW</sequence>
<gene>
    <name evidence="3" type="ORF">Agub_g15634</name>
</gene>
<feature type="compositionally biased region" description="Basic and acidic residues" evidence="2">
    <location>
        <begin position="256"/>
        <end position="265"/>
    </location>
</feature>
<proteinExistence type="predicted"/>
<feature type="compositionally biased region" description="Low complexity" evidence="2">
    <location>
        <begin position="1"/>
        <end position="14"/>
    </location>
</feature>
<feature type="compositionally biased region" description="Low complexity" evidence="2">
    <location>
        <begin position="242"/>
        <end position="255"/>
    </location>
</feature>
<evidence type="ECO:0000313" key="4">
    <source>
        <dbReference type="Proteomes" id="UP001054857"/>
    </source>
</evidence>
<feature type="compositionally biased region" description="Low complexity" evidence="2">
    <location>
        <begin position="27"/>
        <end position="43"/>
    </location>
</feature>
<feature type="region of interest" description="Disordered" evidence="2">
    <location>
        <begin position="1"/>
        <end position="47"/>
    </location>
</feature>
<feature type="compositionally biased region" description="Low complexity" evidence="2">
    <location>
        <begin position="266"/>
        <end position="278"/>
    </location>
</feature>
<keyword evidence="4" id="KW-1185">Reference proteome</keyword>
<comment type="caution">
    <text evidence="3">The sequence shown here is derived from an EMBL/GenBank/DDBJ whole genome shotgun (WGS) entry which is preliminary data.</text>
</comment>
<feature type="compositionally biased region" description="Polar residues" evidence="2">
    <location>
        <begin position="89"/>
        <end position="106"/>
    </location>
</feature>
<organism evidence="3 4">
    <name type="scientific">Astrephomene gubernaculifera</name>
    <dbReference type="NCBI Taxonomy" id="47775"/>
    <lineage>
        <taxon>Eukaryota</taxon>
        <taxon>Viridiplantae</taxon>
        <taxon>Chlorophyta</taxon>
        <taxon>core chlorophytes</taxon>
        <taxon>Chlorophyceae</taxon>
        <taxon>CS clade</taxon>
        <taxon>Chlamydomonadales</taxon>
        <taxon>Astrephomenaceae</taxon>
        <taxon>Astrephomene</taxon>
    </lineage>
</organism>
<feature type="non-terminal residue" evidence="3">
    <location>
        <position position="1"/>
    </location>
</feature>
<dbReference type="Proteomes" id="UP001054857">
    <property type="component" value="Unassembled WGS sequence"/>
</dbReference>
<feature type="region of interest" description="Disordered" evidence="2">
    <location>
        <begin position="87"/>
        <end position="168"/>
    </location>
</feature>
<evidence type="ECO:0000313" key="3">
    <source>
        <dbReference type="EMBL" id="GFR52960.1"/>
    </source>
</evidence>
<reference evidence="3 4" key="1">
    <citation type="journal article" date="2021" name="Sci. Rep.">
        <title>Genome sequencing of the multicellular alga Astrephomene provides insights into convergent evolution of germ-soma differentiation.</title>
        <authorList>
            <person name="Yamashita S."/>
            <person name="Yamamoto K."/>
            <person name="Matsuzaki R."/>
            <person name="Suzuki S."/>
            <person name="Yamaguchi H."/>
            <person name="Hirooka S."/>
            <person name="Minakuchi Y."/>
            <person name="Miyagishima S."/>
            <person name="Kawachi M."/>
            <person name="Toyoda A."/>
            <person name="Nozaki H."/>
        </authorList>
    </citation>
    <scope>NUCLEOTIDE SEQUENCE [LARGE SCALE GENOMIC DNA]</scope>
    <source>
        <strain evidence="3 4">NIES-4017</strain>
    </source>
</reference>
<accession>A0AAD3E3E0</accession>